<feature type="transmembrane region" description="Helical" evidence="6">
    <location>
        <begin position="239"/>
        <end position="257"/>
    </location>
</feature>
<dbReference type="SUPFAM" id="SSF48317">
    <property type="entry name" value="Acid phosphatase/Vanadium-dependent haloperoxidase"/>
    <property type="match status" value="1"/>
</dbReference>
<gene>
    <name evidence="8" type="ORF">FL583_05775</name>
</gene>
<keyword evidence="4 6" id="KW-0472">Membrane</keyword>
<dbReference type="InterPro" id="IPR026841">
    <property type="entry name" value="Aur1/Ipt1"/>
</dbReference>
<feature type="transmembrane region" description="Helical" evidence="6">
    <location>
        <begin position="175"/>
        <end position="193"/>
    </location>
</feature>
<evidence type="ECO:0000256" key="5">
    <source>
        <dbReference type="SAM" id="MobiDB-lite"/>
    </source>
</evidence>
<evidence type="ECO:0000256" key="4">
    <source>
        <dbReference type="ARBA" id="ARBA00023136"/>
    </source>
</evidence>
<feature type="region of interest" description="Disordered" evidence="5">
    <location>
        <begin position="1"/>
        <end position="35"/>
    </location>
</feature>
<evidence type="ECO:0000256" key="6">
    <source>
        <dbReference type="SAM" id="Phobius"/>
    </source>
</evidence>
<feature type="domain" description="Inositolphosphotransferase Aur1/Ipt1" evidence="7">
    <location>
        <begin position="121"/>
        <end position="279"/>
    </location>
</feature>
<feature type="transmembrane region" description="Helical" evidence="6">
    <location>
        <begin position="144"/>
        <end position="163"/>
    </location>
</feature>
<comment type="subcellular location">
    <subcellularLocation>
        <location evidence="1">Membrane</location>
        <topology evidence="1">Multi-pass membrane protein</topology>
    </subcellularLocation>
</comment>
<keyword evidence="2 6" id="KW-0812">Transmembrane</keyword>
<dbReference type="AlphaFoldDB" id="A0A545AXE2"/>
<reference evidence="8 9" key="1">
    <citation type="submission" date="2019-07" db="EMBL/GenBank/DDBJ databases">
        <title>Cryptosporangium phraense sp. nov., isolated from plant litter.</title>
        <authorList>
            <person name="Suriyachadkun C."/>
        </authorList>
    </citation>
    <scope>NUCLEOTIDE SEQUENCE [LARGE SCALE GENOMIC DNA]</scope>
    <source>
        <strain evidence="8 9">A-T 5661</strain>
    </source>
</reference>
<dbReference type="InParanoid" id="A0A545AXE2"/>
<dbReference type="Proteomes" id="UP000317982">
    <property type="component" value="Unassembled WGS sequence"/>
</dbReference>
<evidence type="ECO:0000313" key="8">
    <source>
        <dbReference type="EMBL" id="TQS45999.1"/>
    </source>
</evidence>
<dbReference type="PANTHER" id="PTHR31310:SF7">
    <property type="entry name" value="PA-PHOSPHATASE RELATED-FAMILY PROTEIN DDB_G0268928"/>
    <property type="match status" value="1"/>
</dbReference>
<feature type="transmembrane region" description="Helical" evidence="6">
    <location>
        <begin position="77"/>
        <end position="98"/>
    </location>
</feature>
<dbReference type="CDD" id="cd03386">
    <property type="entry name" value="PAP2_Aur1_like"/>
    <property type="match status" value="1"/>
</dbReference>
<evidence type="ECO:0000313" key="9">
    <source>
        <dbReference type="Proteomes" id="UP000317982"/>
    </source>
</evidence>
<dbReference type="GO" id="GO:0016020">
    <property type="term" value="C:membrane"/>
    <property type="evidence" value="ECO:0007669"/>
    <property type="project" value="UniProtKB-SubCell"/>
</dbReference>
<dbReference type="InterPro" id="IPR036938">
    <property type="entry name" value="PAP2/HPO_sf"/>
</dbReference>
<accession>A0A545AXE2</accession>
<sequence length="293" mass="31440">MCGLGRGRRVRPRDRPRPDRRPGPQTPGEQCAASRARPRLTRCSASISGGSRPTCEGGHPVATTTIPSAVAAPPRQWVRVIATELALIALGIGAYLAVGLGSADRTEAAYAHAKTIRSLEYFGLERLLSTWWAEDPLRTAIANAYYVTGHFAVPFVVFGLLVLFDPAAYYRFRSAFVAASLIGVAISWAWPSAPPRLLEGLTNAPVISGAENPYAAFPSMHVGWAVWCALAVSALTARWWARALGWLHAAVTGVVVLVTGHHWVLDVVGGVLVAFAGLAIARLWEVRARFAVS</sequence>
<comment type="caution">
    <text evidence="8">The sequence shown here is derived from an EMBL/GenBank/DDBJ whole genome shotgun (WGS) entry which is preliminary data.</text>
</comment>
<dbReference type="EMBL" id="VIRS01000003">
    <property type="protein sequence ID" value="TQS45999.1"/>
    <property type="molecule type" value="Genomic_DNA"/>
</dbReference>
<proteinExistence type="predicted"/>
<organism evidence="8 9">
    <name type="scientific">Cryptosporangium phraense</name>
    <dbReference type="NCBI Taxonomy" id="2593070"/>
    <lineage>
        <taxon>Bacteria</taxon>
        <taxon>Bacillati</taxon>
        <taxon>Actinomycetota</taxon>
        <taxon>Actinomycetes</taxon>
        <taxon>Cryptosporangiales</taxon>
        <taxon>Cryptosporangiaceae</taxon>
        <taxon>Cryptosporangium</taxon>
    </lineage>
</organism>
<feature type="compositionally biased region" description="Basic and acidic residues" evidence="5">
    <location>
        <begin position="13"/>
        <end position="22"/>
    </location>
</feature>
<keyword evidence="9" id="KW-1185">Reference proteome</keyword>
<dbReference type="InterPro" id="IPR052185">
    <property type="entry name" value="IPC_Synthase-Related"/>
</dbReference>
<dbReference type="Pfam" id="PF14378">
    <property type="entry name" value="PAP2_3"/>
    <property type="match status" value="1"/>
</dbReference>
<evidence type="ECO:0000256" key="3">
    <source>
        <dbReference type="ARBA" id="ARBA00022989"/>
    </source>
</evidence>
<evidence type="ECO:0000256" key="2">
    <source>
        <dbReference type="ARBA" id="ARBA00022692"/>
    </source>
</evidence>
<dbReference type="PANTHER" id="PTHR31310">
    <property type="match status" value="1"/>
</dbReference>
<dbReference type="OrthoDB" id="5241565at2"/>
<dbReference type="Gene3D" id="1.20.144.10">
    <property type="entry name" value="Phosphatidic acid phosphatase type 2/haloperoxidase"/>
    <property type="match status" value="1"/>
</dbReference>
<evidence type="ECO:0000256" key="1">
    <source>
        <dbReference type="ARBA" id="ARBA00004141"/>
    </source>
</evidence>
<protein>
    <submittedName>
        <fullName evidence="8">Inositol phosphorylceramide synthase</fullName>
    </submittedName>
</protein>
<feature type="transmembrane region" description="Helical" evidence="6">
    <location>
        <begin position="213"/>
        <end position="232"/>
    </location>
</feature>
<keyword evidence="3 6" id="KW-1133">Transmembrane helix</keyword>
<feature type="compositionally biased region" description="Basic residues" evidence="5">
    <location>
        <begin position="1"/>
        <end position="12"/>
    </location>
</feature>
<evidence type="ECO:0000259" key="7">
    <source>
        <dbReference type="Pfam" id="PF14378"/>
    </source>
</evidence>
<feature type="transmembrane region" description="Helical" evidence="6">
    <location>
        <begin position="263"/>
        <end position="284"/>
    </location>
</feature>
<name>A0A545AXE2_9ACTN</name>